<organism evidence="1 2">
    <name type="scientific">Caerostris darwini</name>
    <dbReference type="NCBI Taxonomy" id="1538125"/>
    <lineage>
        <taxon>Eukaryota</taxon>
        <taxon>Metazoa</taxon>
        <taxon>Ecdysozoa</taxon>
        <taxon>Arthropoda</taxon>
        <taxon>Chelicerata</taxon>
        <taxon>Arachnida</taxon>
        <taxon>Araneae</taxon>
        <taxon>Araneomorphae</taxon>
        <taxon>Entelegynae</taxon>
        <taxon>Araneoidea</taxon>
        <taxon>Araneidae</taxon>
        <taxon>Caerostris</taxon>
    </lineage>
</organism>
<dbReference type="AlphaFoldDB" id="A0AAV4S3U2"/>
<evidence type="ECO:0000313" key="2">
    <source>
        <dbReference type="Proteomes" id="UP001054837"/>
    </source>
</evidence>
<comment type="caution">
    <text evidence="1">The sequence shown here is derived from an EMBL/GenBank/DDBJ whole genome shotgun (WGS) entry which is preliminary data.</text>
</comment>
<protein>
    <submittedName>
        <fullName evidence="1">Uncharacterized protein</fullName>
    </submittedName>
</protein>
<keyword evidence="2" id="KW-1185">Reference proteome</keyword>
<dbReference type="Proteomes" id="UP001054837">
    <property type="component" value="Unassembled WGS sequence"/>
</dbReference>
<proteinExistence type="predicted"/>
<gene>
    <name evidence="1" type="ORF">CDAR_511201</name>
</gene>
<evidence type="ECO:0000313" key="1">
    <source>
        <dbReference type="EMBL" id="GIY28267.1"/>
    </source>
</evidence>
<dbReference type="EMBL" id="BPLQ01007158">
    <property type="protein sequence ID" value="GIY28267.1"/>
    <property type="molecule type" value="Genomic_DNA"/>
</dbReference>
<sequence>MNKNIFVINLFKEVHRSCLADGESYNAFLPIEVPGHDVSSRYHFVVLRFYEDLETGFLSAIAESPTIFFCSARLFMDFAYSVCSRLSAPDVSSNDCEALLFAGVFLVNTVHFSLLMRCYHLTMSIPNVFLRFFNNKISATFSAEGGFENLRAFCDRLQADEFLRKSLIKYAVSVIDDAIENEISARETNECFSVLPTVLDALKLKYGCVHCFQFRNRCLFCGTNCVIDLLNFLEHIEQHISSY</sequence>
<accession>A0AAV4S3U2</accession>
<name>A0AAV4S3U2_9ARAC</name>
<reference evidence="1 2" key="1">
    <citation type="submission" date="2021-06" db="EMBL/GenBank/DDBJ databases">
        <title>Caerostris darwini draft genome.</title>
        <authorList>
            <person name="Kono N."/>
            <person name="Arakawa K."/>
        </authorList>
    </citation>
    <scope>NUCLEOTIDE SEQUENCE [LARGE SCALE GENOMIC DNA]</scope>
</reference>